<proteinExistence type="predicted"/>
<dbReference type="AlphaFoldDB" id="A0A699U869"/>
<accession>A0A699U869</accession>
<feature type="non-terminal residue" evidence="2">
    <location>
        <position position="1"/>
    </location>
</feature>
<protein>
    <submittedName>
        <fullName evidence="2">Zinc finger, CCHC-type, retrotransposon Gag domain protein</fullName>
    </submittedName>
</protein>
<feature type="compositionally biased region" description="Basic and acidic residues" evidence="1">
    <location>
        <begin position="65"/>
        <end position="88"/>
    </location>
</feature>
<dbReference type="EMBL" id="BKCJ011301413">
    <property type="protein sequence ID" value="GFD17599.1"/>
    <property type="molecule type" value="Genomic_DNA"/>
</dbReference>
<name>A0A699U869_TANCI</name>
<feature type="compositionally biased region" description="Basic and acidic residues" evidence="1">
    <location>
        <begin position="122"/>
        <end position="159"/>
    </location>
</feature>
<sequence>LPEETSTDFMKRFLRLTGFLGAKAGTQEEQAKHFKWALNGYILDRILNTEFTDVAQVANAARNVEIFRDRPKNEGNNKRDRDGHRIRPSDTPAQGSNQRAYDRRDSDRYGNGGRDGNGGRYGNRDRHGNNGGRSDRQGSDKHGNGSDKRGTSTQRVWRD</sequence>
<reference evidence="2" key="1">
    <citation type="journal article" date="2019" name="Sci. Rep.">
        <title>Draft genome of Tanacetum cinerariifolium, the natural source of mosquito coil.</title>
        <authorList>
            <person name="Yamashiro T."/>
            <person name="Shiraishi A."/>
            <person name="Satake H."/>
            <person name="Nakayama K."/>
        </authorList>
    </citation>
    <scope>NUCLEOTIDE SEQUENCE</scope>
</reference>
<gene>
    <name evidence="2" type="ORF">Tci_889568</name>
</gene>
<evidence type="ECO:0000256" key="1">
    <source>
        <dbReference type="SAM" id="MobiDB-lite"/>
    </source>
</evidence>
<feature type="region of interest" description="Disordered" evidence="1">
    <location>
        <begin position="65"/>
        <end position="159"/>
    </location>
</feature>
<organism evidence="2">
    <name type="scientific">Tanacetum cinerariifolium</name>
    <name type="common">Dalmatian daisy</name>
    <name type="synonym">Chrysanthemum cinerariifolium</name>
    <dbReference type="NCBI Taxonomy" id="118510"/>
    <lineage>
        <taxon>Eukaryota</taxon>
        <taxon>Viridiplantae</taxon>
        <taxon>Streptophyta</taxon>
        <taxon>Embryophyta</taxon>
        <taxon>Tracheophyta</taxon>
        <taxon>Spermatophyta</taxon>
        <taxon>Magnoliopsida</taxon>
        <taxon>eudicotyledons</taxon>
        <taxon>Gunneridae</taxon>
        <taxon>Pentapetalae</taxon>
        <taxon>asterids</taxon>
        <taxon>campanulids</taxon>
        <taxon>Asterales</taxon>
        <taxon>Asteraceae</taxon>
        <taxon>Asteroideae</taxon>
        <taxon>Anthemideae</taxon>
        <taxon>Anthemidinae</taxon>
        <taxon>Tanacetum</taxon>
    </lineage>
</organism>
<comment type="caution">
    <text evidence="2">The sequence shown here is derived from an EMBL/GenBank/DDBJ whole genome shotgun (WGS) entry which is preliminary data.</text>
</comment>
<evidence type="ECO:0000313" key="2">
    <source>
        <dbReference type="EMBL" id="GFD17599.1"/>
    </source>
</evidence>
<feature type="compositionally biased region" description="Gly residues" evidence="1">
    <location>
        <begin position="110"/>
        <end position="121"/>
    </location>
</feature>